<gene>
    <name evidence="1" type="ORF">TNCV_4002611</name>
</gene>
<keyword evidence="2" id="KW-1185">Reference proteome</keyword>
<evidence type="ECO:0000313" key="2">
    <source>
        <dbReference type="Proteomes" id="UP000887159"/>
    </source>
</evidence>
<comment type="caution">
    <text evidence="1">The sequence shown here is derived from an EMBL/GenBank/DDBJ whole genome shotgun (WGS) entry which is preliminary data.</text>
</comment>
<name>A0A8X6V872_TRICX</name>
<sequence>MGKEELTNIVPCVAVHYPYGIWLISSAECMKGPRVPTPQRCRAGCSMYRQCILERYAVKSNTTLNHDTGCRTTLAMHTTTIPQPLTTVSPNLNLTIATLQAEAVFISKQNVVTFCCPYSPLIAPLAAQTFVVSGQG</sequence>
<protein>
    <submittedName>
        <fullName evidence="1">Uncharacterized protein</fullName>
    </submittedName>
</protein>
<proteinExistence type="predicted"/>
<accession>A0A8X6V872</accession>
<dbReference type="Proteomes" id="UP000887159">
    <property type="component" value="Unassembled WGS sequence"/>
</dbReference>
<dbReference type="EMBL" id="BMAU01021202">
    <property type="protein sequence ID" value="GFX98492.1"/>
    <property type="molecule type" value="Genomic_DNA"/>
</dbReference>
<dbReference type="AlphaFoldDB" id="A0A8X6V872"/>
<reference evidence="1" key="1">
    <citation type="submission" date="2020-08" db="EMBL/GenBank/DDBJ databases">
        <title>Multicomponent nature underlies the extraordinary mechanical properties of spider dragline silk.</title>
        <authorList>
            <person name="Kono N."/>
            <person name="Nakamura H."/>
            <person name="Mori M."/>
            <person name="Yoshida Y."/>
            <person name="Ohtoshi R."/>
            <person name="Malay A.D."/>
            <person name="Moran D.A.P."/>
            <person name="Tomita M."/>
            <person name="Numata K."/>
            <person name="Arakawa K."/>
        </authorList>
    </citation>
    <scope>NUCLEOTIDE SEQUENCE</scope>
</reference>
<organism evidence="1 2">
    <name type="scientific">Trichonephila clavipes</name>
    <name type="common">Golden silk orbweaver</name>
    <name type="synonym">Nephila clavipes</name>
    <dbReference type="NCBI Taxonomy" id="2585209"/>
    <lineage>
        <taxon>Eukaryota</taxon>
        <taxon>Metazoa</taxon>
        <taxon>Ecdysozoa</taxon>
        <taxon>Arthropoda</taxon>
        <taxon>Chelicerata</taxon>
        <taxon>Arachnida</taxon>
        <taxon>Araneae</taxon>
        <taxon>Araneomorphae</taxon>
        <taxon>Entelegynae</taxon>
        <taxon>Araneoidea</taxon>
        <taxon>Nephilidae</taxon>
        <taxon>Trichonephila</taxon>
    </lineage>
</organism>
<evidence type="ECO:0000313" key="1">
    <source>
        <dbReference type="EMBL" id="GFX98492.1"/>
    </source>
</evidence>